<dbReference type="PANTHER" id="PTHR35910:SF6">
    <property type="entry name" value="2EXR DOMAIN-CONTAINING PROTEIN"/>
    <property type="match status" value="1"/>
</dbReference>
<proteinExistence type="predicted"/>
<dbReference type="InterPro" id="IPR045518">
    <property type="entry name" value="2EXR"/>
</dbReference>
<keyword evidence="3" id="KW-1185">Reference proteome</keyword>
<name>A0A8H4RJQ9_9HELO</name>
<accession>A0A8H4RJQ9</accession>
<reference evidence="2 3" key="1">
    <citation type="submission" date="2020-03" db="EMBL/GenBank/DDBJ databases">
        <title>Draft Genome Sequence of Cudoniella acicularis.</title>
        <authorList>
            <person name="Buettner E."/>
            <person name="Kellner H."/>
        </authorList>
    </citation>
    <scope>NUCLEOTIDE SEQUENCE [LARGE SCALE GENOMIC DNA]</scope>
    <source>
        <strain evidence="2 3">DSM 108380</strain>
    </source>
</reference>
<evidence type="ECO:0000259" key="1">
    <source>
        <dbReference type="Pfam" id="PF20150"/>
    </source>
</evidence>
<evidence type="ECO:0000313" key="2">
    <source>
        <dbReference type="EMBL" id="KAF4630893.1"/>
    </source>
</evidence>
<dbReference type="EMBL" id="JAAMPI010000499">
    <property type="protein sequence ID" value="KAF4630893.1"/>
    <property type="molecule type" value="Genomic_DNA"/>
</dbReference>
<comment type="caution">
    <text evidence="2">The sequence shown here is derived from an EMBL/GenBank/DDBJ whole genome shotgun (WGS) entry which is preliminary data.</text>
</comment>
<feature type="domain" description="2EXR" evidence="1">
    <location>
        <begin position="27"/>
        <end position="141"/>
    </location>
</feature>
<evidence type="ECO:0000313" key="3">
    <source>
        <dbReference type="Proteomes" id="UP000566819"/>
    </source>
</evidence>
<dbReference type="OrthoDB" id="3437257at2759"/>
<protein>
    <recommendedName>
        <fullName evidence="1">2EXR domain-containing protein</fullName>
    </recommendedName>
</protein>
<sequence>MEPSIDVTLLAQLTISQASTAKPLTTFHLFRNLPQEIRLQIWEEALPGPRVVYIEPYRALTNICDRVWSNKNIEDDFESQGFFAPEDPSQKNLMQNFGPRSHSTPPALLLVCKESHEVASKFYTQTFTPSTIWFASDRDTVYLDAQTSYDIYWDKVAIAHLGKAKVERVAIGFCDSVPLHDVPWTLNKRLLQPDEIEEPFWIDILSWFSFPRTLEIAYELNEGGDKGDLTLMEFCDVYTSLEYYSRDYDPQREKQMYDDQRGLDEDFGEEVKDIYASWGNARQNGLEKCPGYHSWDLPSIQFKTLTTNFRCELLEKAQMAYENEKALFGSEGVEKARPITRESLRRCRRRSLRRSRDLAKRRINYMKNYKPRTSSISYGAHQLRKDLKRISY</sequence>
<dbReference type="AlphaFoldDB" id="A0A8H4RJQ9"/>
<gene>
    <name evidence="2" type="ORF">G7Y89_g7246</name>
</gene>
<dbReference type="Proteomes" id="UP000566819">
    <property type="component" value="Unassembled WGS sequence"/>
</dbReference>
<dbReference type="Pfam" id="PF20150">
    <property type="entry name" value="2EXR"/>
    <property type="match status" value="1"/>
</dbReference>
<organism evidence="2 3">
    <name type="scientific">Cudoniella acicularis</name>
    <dbReference type="NCBI Taxonomy" id="354080"/>
    <lineage>
        <taxon>Eukaryota</taxon>
        <taxon>Fungi</taxon>
        <taxon>Dikarya</taxon>
        <taxon>Ascomycota</taxon>
        <taxon>Pezizomycotina</taxon>
        <taxon>Leotiomycetes</taxon>
        <taxon>Helotiales</taxon>
        <taxon>Tricladiaceae</taxon>
        <taxon>Cudoniella</taxon>
    </lineage>
</organism>
<dbReference type="PANTHER" id="PTHR35910">
    <property type="entry name" value="2EXR DOMAIN-CONTAINING PROTEIN"/>
    <property type="match status" value="1"/>
</dbReference>